<organism evidence="3 4">
    <name type="scientific">Biomphalaria glabrata</name>
    <name type="common">Bloodfluke planorb</name>
    <name type="synonym">Freshwater snail</name>
    <dbReference type="NCBI Taxonomy" id="6526"/>
    <lineage>
        <taxon>Eukaryota</taxon>
        <taxon>Metazoa</taxon>
        <taxon>Spiralia</taxon>
        <taxon>Lophotrochozoa</taxon>
        <taxon>Mollusca</taxon>
        <taxon>Gastropoda</taxon>
        <taxon>Heterobranchia</taxon>
        <taxon>Euthyneura</taxon>
        <taxon>Panpulmonata</taxon>
        <taxon>Hygrophila</taxon>
        <taxon>Lymnaeoidea</taxon>
        <taxon>Planorbidae</taxon>
        <taxon>Biomphalaria</taxon>
    </lineage>
</organism>
<dbReference type="PANTHER" id="PTHR46534:SF1">
    <property type="entry name" value="IGGFC-BINDING PROTEIN N-TERMINAL DOMAIN-CONTAINING PROTEIN"/>
    <property type="match status" value="1"/>
</dbReference>
<feature type="compositionally biased region" description="Low complexity" evidence="1">
    <location>
        <begin position="731"/>
        <end position="749"/>
    </location>
</feature>
<reference evidence="4" key="1">
    <citation type="submission" date="2025-08" db="UniProtKB">
        <authorList>
            <consortium name="RefSeq"/>
        </authorList>
    </citation>
    <scope>IDENTIFICATION</scope>
</reference>
<accession>A0A9W2ZCM5</accession>
<feature type="domain" description="IgGFc-binding protein N-terminal" evidence="2">
    <location>
        <begin position="141"/>
        <end position="447"/>
    </location>
</feature>
<evidence type="ECO:0000256" key="1">
    <source>
        <dbReference type="SAM" id="MobiDB-lite"/>
    </source>
</evidence>
<keyword evidence="3" id="KW-1185">Reference proteome</keyword>
<dbReference type="PANTHER" id="PTHR46534">
    <property type="entry name" value="IGGFC_BINDING DOMAIN-CONTAINING PROTEIN"/>
    <property type="match status" value="1"/>
</dbReference>
<dbReference type="GeneID" id="106069023"/>
<protein>
    <submittedName>
        <fullName evidence="4">Uncharacterized protein LOC106069023</fullName>
    </submittedName>
</protein>
<dbReference type="InterPro" id="IPR006212">
    <property type="entry name" value="Furin_repeat"/>
</dbReference>
<evidence type="ECO:0000313" key="4">
    <source>
        <dbReference type="RefSeq" id="XP_055872674.1"/>
    </source>
</evidence>
<dbReference type="OMA" id="CHARIIR"/>
<dbReference type="Proteomes" id="UP001165740">
    <property type="component" value="Chromosome 18"/>
</dbReference>
<dbReference type="RefSeq" id="XP_055872674.1">
    <property type="nucleotide sequence ID" value="XM_056016699.1"/>
</dbReference>
<dbReference type="InterPro" id="IPR036383">
    <property type="entry name" value="TSP1_rpt_sf"/>
</dbReference>
<sequence>MKIIFIILIVILVGSTLVMLVCHARIIRNCLFPIPDTKIVTNTTFGNYFLLSVPYRRGMEVTFLLSTSVDQVNVTINTSIKALPLQKTIQVVSASTTYFVVNKAYQYERSLSAYWAFKLMGENKFTVMVFLSDMMDHSGESFLVLPVASWGRRYYIVTLNGQPFFHVVAHVATTVIVNIKLLAGSTVVVNGDQYNNSQVLNLTLRCEEAYIVQMCEVQQMTQSLADTVITSSEAVGVLSGNCNAGTKEDNACPNKNFTDYSDILLEMLMPEEMFGKTFVILSTSSRIRDLQMIAYISPHVASTHITYYTRDGSPQTFLARLGEMQKMPVQRHSYYLTSTKVIQVTIFQQSSCANELGSPAMSVVIPVELFYPTYLVSVPNNTGNHYLLLVARKEHQHDFKYNNNRIYSTWMIVVGHANWSTGDGKIPPGVYDVNNEQGSTFGCYLYGINKFRTYMQPVGYNTTHINFICNSTVATMKPGDKIDNDCDESVDEEEKDGIDNDQDSLIDEDLMPIVDGNWGEWSPWICPRLCDNDTFLEHTRECNNPAPRHGGKECDGLKVDMHPNTTCKGTDKLCPYECWTGTFGIGCEGDCRNCEDDCEKINGSCQQCKLGFSGHERGCTQTCPPMTYGFGCKGLCIEKCNEECLDTVNGDCPERSQLINILLAVLVLPPVFVIYICIDKCFQKSPLPVVTTRTLRASPSLSGSSDETRSLHFFDPRKMLRTMRSKTSEATTNVTMETETENTSTTTWNDDQTEDTQAQSKTKNNIFVG</sequence>
<dbReference type="InterPro" id="IPR035234">
    <property type="entry name" value="IgGFc-bd_N"/>
</dbReference>
<proteinExistence type="predicted"/>
<dbReference type="CDD" id="cd00064">
    <property type="entry name" value="FU"/>
    <property type="match status" value="1"/>
</dbReference>
<dbReference type="OrthoDB" id="10005154at2759"/>
<name>A0A9W2ZCM5_BIOGL</name>
<feature type="compositionally biased region" description="Polar residues" evidence="1">
    <location>
        <begin position="755"/>
        <end position="769"/>
    </location>
</feature>
<feature type="region of interest" description="Disordered" evidence="1">
    <location>
        <begin position="724"/>
        <end position="769"/>
    </location>
</feature>
<dbReference type="Gene3D" id="2.20.100.10">
    <property type="entry name" value="Thrombospondin type-1 (TSP1) repeat"/>
    <property type="match status" value="1"/>
</dbReference>
<evidence type="ECO:0000313" key="3">
    <source>
        <dbReference type="Proteomes" id="UP001165740"/>
    </source>
</evidence>
<dbReference type="AlphaFoldDB" id="A0A9W2ZCM5"/>
<dbReference type="Pfam" id="PF17517">
    <property type="entry name" value="IgGFc_binding"/>
    <property type="match status" value="1"/>
</dbReference>
<evidence type="ECO:0000259" key="2">
    <source>
        <dbReference type="Pfam" id="PF17517"/>
    </source>
</evidence>
<gene>
    <name evidence="4" type="primary">LOC106069023</name>
</gene>